<accession>A0A5B6VNF4</accession>
<dbReference type="CDD" id="cd09274">
    <property type="entry name" value="RNase_HI_RT_Ty3"/>
    <property type="match status" value="1"/>
</dbReference>
<dbReference type="AlphaFoldDB" id="A0A5B6VNF4"/>
<dbReference type="EMBL" id="SMMG02000006">
    <property type="protein sequence ID" value="KAA3470603.1"/>
    <property type="molecule type" value="Genomic_DNA"/>
</dbReference>
<gene>
    <name evidence="2" type="ORF">EPI10_016296</name>
</gene>
<evidence type="ECO:0000313" key="2">
    <source>
        <dbReference type="EMBL" id="KAA3470603.1"/>
    </source>
</evidence>
<dbReference type="SUPFAM" id="SSF56672">
    <property type="entry name" value="DNA/RNA polymerases"/>
    <property type="match status" value="1"/>
</dbReference>
<feature type="domain" description="Reverse transcriptase/retrotransposon-derived protein RNase H-like" evidence="1">
    <location>
        <begin position="86"/>
        <end position="181"/>
    </location>
</feature>
<dbReference type="PANTHER" id="PTHR34072">
    <property type="entry name" value="ENZYMATIC POLYPROTEIN-RELATED"/>
    <property type="match status" value="1"/>
</dbReference>
<dbReference type="PANTHER" id="PTHR34072:SF57">
    <property type="entry name" value="RNA-DIRECTED DNA POLYMERASE"/>
    <property type="match status" value="1"/>
</dbReference>
<dbReference type="InterPro" id="IPR041577">
    <property type="entry name" value="RT_RNaseH_2"/>
</dbReference>
<dbReference type="InterPro" id="IPR043502">
    <property type="entry name" value="DNA/RNA_pol_sf"/>
</dbReference>
<evidence type="ECO:0000259" key="1">
    <source>
        <dbReference type="Pfam" id="PF17919"/>
    </source>
</evidence>
<proteinExistence type="predicted"/>
<dbReference type="OrthoDB" id="1717786at2759"/>
<reference evidence="3" key="1">
    <citation type="journal article" date="2019" name="Plant Biotechnol. J.">
        <title>Genome sequencing of the Australian wild diploid species Gossypium australe highlights disease resistance and delayed gland morphogenesis.</title>
        <authorList>
            <person name="Cai Y."/>
            <person name="Cai X."/>
            <person name="Wang Q."/>
            <person name="Wang P."/>
            <person name="Zhang Y."/>
            <person name="Cai C."/>
            <person name="Xu Y."/>
            <person name="Wang K."/>
            <person name="Zhou Z."/>
            <person name="Wang C."/>
            <person name="Geng S."/>
            <person name="Li B."/>
            <person name="Dong Q."/>
            <person name="Hou Y."/>
            <person name="Wang H."/>
            <person name="Ai P."/>
            <person name="Liu Z."/>
            <person name="Yi F."/>
            <person name="Sun M."/>
            <person name="An G."/>
            <person name="Cheng J."/>
            <person name="Zhang Y."/>
            <person name="Shi Q."/>
            <person name="Xie Y."/>
            <person name="Shi X."/>
            <person name="Chang Y."/>
            <person name="Huang F."/>
            <person name="Chen Y."/>
            <person name="Hong S."/>
            <person name="Mi L."/>
            <person name="Sun Q."/>
            <person name="Zhang L."/>
            <person name="Zhou B."/>
            <person name="Peng R."/>
            <person name="Zhang X."/>
            <person name="Liu F."/>
        </authorList>
    </citation>
    <scope>NUCLEOTIDE SEQUENCE [LARGE SCALE GENOMIC DNA]</scope>
    <source>
        <strain evidence="3">cv. PA1801</strain>
    </source>
</reference>
<name>A0A5B6VNF4_9ROSI</name>
<comment type="caution">
    <text evidence="2">The sequence shown here is derived from an EMBL/GenBank/DDBJ whole genome shotgun (WGS) entry which is preliminary data.</text>
</comment>
<evidence type="ECO:0000313" key="3">
    <source>
        <dbReference type="Proteomes" id="UP000325315"/>
    </source>
</evidence>
<organism evidence="2 3">
    <name type="scientific">Gossypium australe</name>
    <dbReference type="NCBI Taxonomy" id="47621"/>
    <lineage>
        <taxon>Eukaryota</taxon>
        <taxon>Viridiplantae</taxon>
        <taxon>Streptophyta</taxon>
        <taxon>Embryophyta</taxon>
        <taxon>Tracheophyta</taxon>
        <taxon>Spermatophyta</taxon>
        <taxon>Magnoliopsida</taxon>
        <taxon>eudicotyledons</taxon>
        <taxon>Gunneridae</taxon>
        <taxon>Pentapetalae</taxon>
        <taxon>rosids</taxon>
        <taxon>malvids</taxon>
        <taxon>Malvales</taxon>
        <taxon>Malvaceae</taxon>
        <taxon>Malvoideae</taxon>
        <taxon>Gossypium</taxon>
    </lineage>
</organism>
<dbReference type="FunFam" id="3.10.20.370:FF:000001">
    <property type="entry name" value="Retrovirus-related Pol polyprotein from transposon 17.6-like protein"/>
    <property type="match status" value="1"/>
</dbReference>
<protein>
    <submittedName>
        <fullName evidence="2">Retrovirus-related Pol polyprotein from transposon 17.6</fullName>
    </submittedName>
</protein>
<keyword evidence="3" id="KW-1185">Reference proteome</keyword>
<dbReference type="Pfam" id="PF17919">
    <property type="entry name" value="RT_RNaseH_2"/>
    <property type="match status" value="1"/>
</dbReference>
<sequence length="235" mass="27353">MEIFLDIVGKFLELFVGVKKPTLFSIGRNATSWFVKALFWDIKFCSKELSSTKQKLKLLGNFHHHPQLKDCIDDSSKISLKYQNPYCLQAFEELKKWLVTIPIVIAPDWTLPFRLMCNASDFAVGVVLAQRKNKAFHAIYYASYTLTDSQLNYTTTKKELLAVVFSFDKFRAYLVGTKVMVYIDHFAIKYLEFDLKIEIGKVQKIKWLITCLDLKQEMKAVICSTFRMIFSMSNY</sequence>
<dbReference type="Proteomes" id="UP000325315">
    <property type="component" value="Unassembled WGS sequence"/>
</dbReference>
<dbReference type="Gene3D" id="3.10.20.370">
    <property type="match status" value="1"/>
</dbReference>